<reference evidence="4" key="1">
    <citation type="submission" date="2016-09" db="EMBL/GenBank/DDBJ databases">
        <title>Draft genome of thermotolerant cyanobacterium Desertifilum sp. strain IPPAS B-1220.</title>
        <authorList>
            <person name="Sinetova M.A."/>
            <person name="Bolakhan K."/>
            <person name="Zayadan B.K."/>
            <person name="Mironov K.S."/>
            <person name="Ustinova V."/>
            <person name="Kupriyanova E.V."/>
            <person name="Sidorov R.A."/>
            <person name="Skrypnik A.N."/>
            <person name="Gogoleva N.E."/>
            <person name="Gogolev Y.V."/>
            <person name="Los D.A."/>
        </authorList>
    </citation>
    <scope>NUCLEOTIDE SEQUENCE [LARGE SCALE GENOMIC DNA]</scope>
    <source>
        <strain evidence="4">IPPAS B-1220</strain>
    </source>
</reference>
<dbReference type="Gene3D" id="1.10.1370.30">
    <property type="match status" value="1"/>
</dbReference>
<dbReference type="EC" id="3.4.17.19" evidence="1"/>
<comment type="catalytic activity">
    <reaction evidence="1">
        <text>Release of a C-terminal amino acid with broad specificity, except for -Pro.</text>
        <dbReference type="EC" id="3.4.17.19"/>
    </reaction>
</comment>
<dbReference type="PIRSF" id="PIRSF006615">
    <property type="entry name" value="Zn_crbxpep_Taq"/>
    <property type="match status" value="1"/>
</dbReference>
<evidence type="ECO:0000256" key="3">
    <source>
        <dbReference type="PIRSR" id="PIRSR006615-2"/>
    </source>
</evidence>
<keyword evidence="1 2" id="KW-0479">Metal-binding</keyword>
<feature type="binding site" evidence="2">
    <location>
        <position position="300"/>
    </location>
    <ligand>
        <name>Zn(2+)</name>
        <dbReference type="ChEBI" id="CHEBI:29105"/>
        <note>catalytic</note>
    </ligand>
</feature>
<dbReference type="STRING" id="1781255.BH720_20890"/>
<dbReference type="InterPro" id="IPR001333">
    <property type="entry name" value="Peptidase_M32_Taq"/>
</dbReference>
<keyword evidence="1" id="KW-0482">Metalloprotease</keyword>
<comment type="similarity">
    <text evidence="1">Belongs to the peptidase M32 family.</text>
</comment>
<dbReference type="PRINTS" id="PR00998">
    <property type="entry name" value="CRBOXYPTASET"/>
</dbReference>
<keyword evidence="1" id="KW-0378">Hydrolase</keyword>
<comment type="function">
    <text evidence="1">Broad specificity carboxypetidase that releases amino acids sequentially from the C-terminus, including neutral, aromatic, polar and basic residues.</text>
</comment>
<dbReference type="AlphaFoldDB" id="A0A1E5QEX5"/>
<evidence type="ECO:0000256" key="2">
    <source>
        <dbReference type="PIRSR" id="PIRSR006615-1"/>
    </source>
</evidence>
<dbReference type="Pfam" id="PF02074">
    <property type="entry name" value="Peptidase_M32"/>
    <property type="match status" value="1"/>
</dbReference>
<feature type="active site" description="Proton donor/acceptor" evidence="3">
    <location>
        <position position="271"/>
    </location>
</feature>
<gene>
    <name evidence="4" type="ORF">BH720_20890</name>
</gene>
<evidence type="ECO:0000313" key="4">
    <source>
        <dbReference type="EMBL" id="OEJ73225.1"/>
    </source>
</evidence>
<keyword evidence="2" id="KW-0862">Zinc</keyword>
<accession>A0A1E5QEX5</accession>
<dbReference type="GO" id="GO:0046872">
    <property type="term" value="F:metal ion binding"/>
    <property type="evidence" value="ECO:0007669"/>
    <property type="project" value="UniProtKB-KW"/>
</dbReference>
<keyword evidence="1 4" id="KW-0121">Carboxypeptidase</keyword>
<protein>
    <recommendedName>
        <fullName evidence="1">Metal-dependent carboxypeptidase</fullName>
        <ecNumber evidence="1">3.4.17.19</ecNumber>
    </recommendedName>
</protein>
<dbReference type="GO" id="GO:0004181">
    <property type="term" value="F:metallocarboxypeptidase activity"/>
    <property type="evidence" value="ECO:0007669"/>
    <property type="project" value="UniProtKB-UniRule"/>
</dbReference>
<dbReference type="OrthoDB" id="9772308at2"/>
<name>A0A1E5QEX5_9CYAN</name>
<comment type="caution">
    <text evidence="4">The sequence shown here is derived from an EMBL/GenBank/DDBJ whole genome shotgun (WGS) entry which is preliminary data.</text>
</comment>
<organism evidence="4">
    <name type="scientific">Desertifilum tharense IPPAS B-1220</name>
    <dbReference type="NCBI Taxonomy" id="1781255"/>
    <lineage>
        <taxon>Bacteria</taxon>
        <taxon>Bacillati</taxon>
        <taxon>Cyanobacteriota</taxon>
        <taxon>Cyanophyceae</taxon>
        <taxon>Desertifilales</taxon>
        <taxon>Desertifilaceae</taxon>
        <taxon>Desertifilum</taxon>
    </lineage>
</organism>
<dbReference type="RefSeq" id="WP_069969156.1">
    <property type="nucleotide sequence ID" value="NZ_CM124774.1"/>
</dbReference>
<feature type="binding site" evidence="2">
    <location>
        <position position="274"/>
    </location>
    <ligand>
        <name>Zn(2+)</name>
        <dbReference type="ChEBI" id="CHEBI:29105"/>
        <note>catalytic</note>
    </ligand>
</feature>
<keyword evidence="1" id="KW-0645">Protease</keyword>
<dbReference type="CDD" id="cd06460">
    <property type="entry name" value="M32_Taq"/>
    <property type="match status" value="1"/>
</dbReference>
<proteinExistence type="inferred from homology"/>
<feature type="binding site" evidence="2">
    <location>
        <position position="270"/>
    </location>
    <ligand>
        <name>Zn(2+)</name>
        <dbReference type="ChEBI" id="CHEBI:29105"/>
        <note>catalytic</note>
    </ligand>
</feature>
<evidence type="ECO:0000256" key="1">
    <source>
        <dbReference type="PIRNR" id="PIRNR006615"/>
    </source>
</evidence>
<sequence length="507" mass="57460">MQTLSKTEPQLLELKKRLTEIRDIEAASAVLYWDQATYMPPGGAAARGRQMATLQQIAHEKFVDPAIGQLLEDLQPYADSLPYDSFEASLVRIARRNYDRAVQVPSAFVAQFSLHRAESYNVWAKARPENDFAAVRPYLEKTVELSREYANFFPGYEHIADPLINNTDYGMKANTLRELFGQLRSHLVPIVEAIAANPPADDACLRQHFPEAQQVDFGLEVLERLGYDFQRGRQDKTHHPFTTSFSIGDVRITTRYDEYNLNEGLSSTIHEMGHALYELGFDPQLEGTPLADGVSSGVHESQSRLWENLVGRSREFCTYFYPRLQALFSSQLADVSLDTFYRALNKVQRGLIRTEADEVTYNLHVTLRFDLELALLEGQLAVRDLPEAWNARYKADLGIVPDSDRVGCLQDVHWYTGVVGGMFQGYTLGNLMSVQFYQAAIASNPHIPESLRQGEFGPLHEWLKHNIYALGCKYTAAELVERATGKPLSIDPFIGYIRQKYGQLYTL</sequence>
<comment type="cofactor">
    <cofactor evidence="2">
        <name>Zn(2+)</name>
        <dbReference type="ChEBI" id="CHEBI:29105"/>
    </cofactor>
    <text evidence="2">Binds 1 zinc ion per subunit.</text>
</comment>
<dbReference type="SUPFAM" id="SSF55486">
    <property type="entry name" value="Metalloproteases ('zincins'), catalytic domain"/>
    <property type="match status" value="1"/>
</dbReference>
<dbReference type="PROSITE" id="PS52034">
    <property type="entry name" value="PEPTIDASE_M32"/>
    <property type="match status" value="1"/>
</dbReference>
<dbReference type="PANTHER" id="PTHR34217:SF1">
    <property type="entry name" value="CARBOXYPEPTIDASE 1"/>
    <property type="match status" value="1"/>
</dbReference>
<dbReference type="PANTHER" id="PTHR34217">
    <property type="entry name" value="METAL-DEPENDENT CARBOXYPEPTIDASE"/>
    <property type="match status" value="1"/>
</dbReference>
<dbReference type="GO" id="GO:0006508">
    <property type="term" value="P:proteolysis"/>
    <property type="evidence" value="ECO:0007669"/>
    <property type="project" value="UniProtKB-UniRule"/>
</dbReference>
<dbReference type="EMBL" id="MJGC01000097">
    <property type="protein sequence ID" value="OEJ73225.1"/>
    <property type="molecule type" value="Genomic_DNA"/>
</dbReference>